<name>A0A232FLH0_9HYME</name>
<protein>
    <submittedName>
        <fullName evidence="2">Uncharacterized protein</fullName>
    </submittedName>
</protein>
<dbReference type="Proteomes" id="UP000215335">
    <property type="component" value="Unassembled WGS sequence"/>
</dbReference>
<dbReference type="EMBL" id="NNAY01000047">
    <property type="protein sequence ID" value="OXU31584.1"/>
    <property type="molecule type" value="Genomic_DNA"/>
</dbReference>
<keyword evidence="3" id="KW-1185">Reference proteome</keyword>
<organism evidence="2 3">
    <name type="scientific">Trichomalopsis sarcophagae</name>
    <dbReference type="NCBI Taxonomy" id="543379"/>
    <lineage>
        <taxon>Eukaryota</taxon>
        <taxon>Metazoa</taxon>
        <taxon>Ecdysozoa</taxon>
        <taxon>Arthropoda</taxon>
        <taxon>Hexapoda</taxon>
        <taxon>Insecta</taxon>
        <taxon>Pterygota</taxon>
        <taxon>Neoptera</taxon>
        <taxon>Endopterygota</taxon>
        <taxon>Hymenoptera</taxon>
        <taxon>Apocrita</taxon>
        <taxon>Proctotrupomorpha</taxon>
        <taxon>Chalcidoidea</taxon>
        <taxon>Pteromalidae</taxon>
        <taxon>Pteromalinae</taxon>
        <taxon>Trichomalopsis</taxon>
    </lineage>
</organism>
<proteinExistence type="predicted"/>
<evidence type="ECO:0000256" key="1">
    <source>
        <dbReference type="SAM" id="MobiDB-lite"/>
    </source>
</evidence>
<feature type="compositionally biased region" description="Polar residues" evidence="1">
    <location>
        <begin position="10"/>
        <end position="23"/>
    </location>
</feature>
<evidence type="ECO:0000313" key="3">
    <source>
        <dbReference type="Proteomes" id="UP000215335"/>
    </source>
</evidence>
<feature type="region of interest" description="Disordered" evidence="1">
    <location>
        <begin position="1"/>
        <end position="65"/>
    </location>
</feature>
<accession>A0A232FLH0</accession>
<sequence length="65" mass="6869">MMLKLKQENSRTSTVGDSPQNLAEVTAGGNSRKPLRNSELSQGGQVSRRVGGSQNPEADLLSDGL</sequence>
<evidence type="ECO:0000313" key="2">
    <source>
        <dbReference type="EMBL" id="OXU31584.1"/>
    </source>
</evidence>
<comment type="caution">
    <text evidence="2">The sequence shown here is derived from an EMBL/GenBank/DDBJ whole genome shotgun (WGS) entry which is preliminary data.</text>
</comment>
<reference evidence="2 3" key="1">
    <citation type="journal article" date="2017" name="Curr. Biol.">
        <title>The Evolution of Venom by Co-option of Single-Copy Genes.</title>
        <authorList>
            <person name="Martinson E.O."/>
            <person name="Mrinalini"/>
            <person name="Kelkar Y.D."/>
            <person name="Chang C.H."/>
            <person name="Werren J.H."/>
        </authorList>
    </citation>
    <scope>NUCLEOTIDE SEQUENCE [LARGE SCALE GENOMIC DNA]</scope>
    <source>
        <strain evidence="2 3">Alberta</strain>
        <tissue evidence="2">Whole body</tissue>
    </source>
</reference>
<dbReference type="AlphaFoldDB" id="A0A232FLH0"/>
<gene>
    <name evidence="2" type="ORF">TSAR_005105</name>
</gene>